<evidence type="ECO:0000313" key="1">
    <source>
        <dbReference type="EMBL" id="TGY77822.1"/>
    </source>
</evidence>
<gene>
    <name evidence="1" type="ORF">E5331_12510</name>
</gene>
<sequence length="476" mass="52343">MKKLLLSIAVVSCAGLASASVSLDSCRNMAVRNNKTVKSAEESIRSAEYYKKAAQSAYLPGIDFSGTYMYNQHEVRLLGEDAKLPTMSFDPASQSYQYNILKGPDGTPVKDPASGSYIPTEVAVIPKEAMSYDMHNVFAGAFTLTQPIFMGGQIKALNEIAGYGEKLAKAMRNSLTQNIVFAVDEAYWLVISLKEKKTLAESFVNLVDSLRFDVNAMLEEGVATRSDLLTVEVKLNEAKIALTKVDNGLSLSRMALAQLCGLPVNTRMELEDEQLQNAGNALPEPDVDMQTVYAKRQDLEIIRQGINMLKGRENLVKGEMLPKIALIGAYSFSNPNVIDGFEKRFGGGFSVGAAITIPIWHWGGDYNRYKAAKAGTKAQRLMLEDTEEKVQLQVSQARFSFDEAKKTFDMTVKNLTKADENLRQAEIGFKEGVLTTNDVIGAQTAWLAANSEKIDAEIGIRLCQTYLSKVLGNLIY</sequence>
<comment type="caution">
    <text evidence="1">The sequence shown here is derived from an EMBL/GenBank/DDBJ whole genome shotgun (WGS) entry which is preliminary data.</text>
</comment>
<keyword evidence="2" id="KW-1185">Reference proteome</keyword>
<dbReference type="Proteomes" id="UP000306319">
    <property type="component" value="Unassembled WGS sequence"/>
</dbReference>
<proteinExistence type="predicted"/>
<organism evidence="1 2">
    <name type="scientific">Lepagella muris</name>
    <dbReference type="NCBI Taxonomy" id="3032870"/>
    <lineage>
        <taxon>Bacteria</taxon>
        <taxon>Pseudomonadati</taxon>
        <taxon>Bacteroidota</taxon>
        <taxon>Bacteroidia</taxon>
        <taxon>Bacteroidales</taxon>
        <taxon>Muribaculaceae</taxon>
        <taxon>Lepagella</taxon>
    </lineage>
</organism>
<name>A0AC61RBZ7_9BACT</name>
<protein>
    <submittedName>
        <fullName evidence="1">TolC family protein</fullName>
    </submittedName>
</protein>
<accession>A0AC61RBZ7</accession>
<reference evidence="1" key="1">
    <citation type="submission" date="2019-04" db="EMBL/GenBank/DDBJ databases">
        <title>Microbes associate with the intestines of laboratory mice.</title>
        <authorList>
            <person name="Navarre W."/>
            <person name="Wong E."/>
            <person name="Huang K."/>
            <person name="Tropini C."/>
            <person name="Ng K."/>
            <person name="Yu B."/>
        </authorList>
    </citation>
    <scope>NUCLEOTIDE SEQUENCE</scope>
    <source>
        <strain evidence="1">NM04_E33</strain>
    </source>
</reference>
<dbReference type="EMBL" id="SRYB01000019">
    <property type="protein sequence ID" value="TGY77822.1"/>
    <property type="molecule type" value="Genomic_DNA"/>
</dbReference>
<evidence type="ECO:0000313" key="2">
    <source>
        <dbReference type="Proteomes" id="UP000306319"/>
    </source>
</evidence>